<dbReference type="AlphaFoldDB" id="A0A8J3IAZ4"/>
<reference evidence="2" key="1">
    <citation type="submission" date="2020-10" db="EMBL/GenBank/DDBJ databases">
        <title>Taxonomic study of unclassified bacteria belonging to the class Ktedonobacteria.</title>
        <authorList>
            <person name="Yabe S."/>
            <person name="Wang C.M."/>
            <person name="Zheng Y."/>
            <person name="Sakai Y."/>
            <person name="Cavaletti L."/>
            <person name="Monciardini P."/>
            <person name="Donadio S."/>
        </authorList>
    </citation>
    <scope>NUCLEOTIDE SEQUENCE</scope>
    <source>
        <strain evidence="2">SOSP1-1</strain>
    </source>
</reference>
<comment type="caution">
    <text evidence="2">The sequence shown here is derived from an EMBL/GenBank/DDBJ whole genome shotgun (WGS) entry which is preliminary data.</text>
</comment>
<gene>
    <name evidence="2" type="ORF">KSX_88490</name>
</gene>
<keyword evidence="3" id="KW-1185">Reference proteome</keyword>
<accession>A0A8J3IAZ4</accession>
<protein>
    <submittedName>
        <fullName evidence="2">Uncharacterized protein</fullName>
    </submittedName>
</protein>
<sequence>MARAKVQSEQELQQLVDTHANERKSAQTVNPAANGEGRKRKGNLVERAAVRDPVGNQTPSANTLRCIFSDVLDIDPKRFQDSGVACGECPECAALRQLQLRNGILRYPAHERRKTQTLQTEQQWVQGEKNDWSTCKSQIWRSNFSTSI</sequence>
<evidence type="ECO:0000313" key="3">
    <source>
        <dbReference type="Proteomes" id="UP000612362"/>
    </source>
</evidence>
<feature type="region of interest" description="Disordered" evidence="1">
    <location>
        <begin position="1"/>
        <end position="56"/>
    </location>
</feature>
<dbReference type="Proteomes" id="UP000612362">
    <property type="component" value="Unassembled WGS sequence"/>
</dbReference>
<dbReference type="EMBL" id="BNJF01000009">
    <property type="protein sequence ID" value="GHO50686.1"/>
    <property type="molecule type" value="Genomic_DNA"/>
</dbReference>
<organism evidence="2 3">
    <name type="scientific">Ktedonospora formicarum</name>
    <dbReference type="NCBI Taxonomy" id="2778364"/>
    <lineage>
        <taxon>Bacteria</taxon>
        <taxon>Bacillati</taxon>
        <taxon>Chloroflexota</taxon>
        <taxon>Ktedonobacteria</taxon>
        <taxon>Ktedonobacterales</taxon>
        <taxon>Ktedonobacteraceae</taxon>
        <taxon>Ktedonospora</taxon>
    </lineage>
</organism>
<evidence type="ECO:0000313" key="2">
    <source>
        <dbReference type="EMBL" id="GHO50686.1"/>
    </source>
</evidence>
<proteinExistence type="predicted"/>
<feature type="compositionally biased region" description="Polar residues" evidence="1">
    <location>
        <begin position="7"/>
        <end position="16"/>
    </location>
</feature>
<evidence type="ECO:0000256" key="1">
    <source>
        <dbReference type="SAM" id="MobiDB-lite"/>
    </source>
</evidence>
<name>A0A8J3IAZ4_9CHLR</name>